<reference evidence="2 3" key="1">
    <citation type="journal article" date="2024" name="Commun. Biol.">
        <title>Comparative genomic analysis of thermophilic fungi reveals convergent evolutionary adaptations and gene losses.</title>
        <authorList>
            <person name="Steindorff A.S."/>
            <person name="Aguilar-Pontes M.V."/>
            <person name="Robinson A.J."/>
            <person name="Andreopoulos B."/>
            <person name="LaButti K."/>
            <person name="Kuo A."/>
            <person name="Mondo S."/>
            <person name="Riley R."/>
            <person name="Otillar R."/>
            <person name="Haridas S."/>
            <person name="Lipzen A."/>
            <person name="Grimwood J."/>
            <person name="Schmutz J."/>
            <person name="Clum A."/>
            <person name="Reid I.D."/>
            <person name="Moisan M.C."/>
            <person name="Butler G."/>
            <person name="Nguyen T.T.M."/>
            <person name="Dewar K."/>
            <person name="Conant G."/>
            <person name="Drula E."/>
            <person name="Henrissat B."/>
            <person name="Hansel C."/>
            <person name="Singer S."/>
            <person name="Hutchinson M.I."/>
            <person name="de Vries R.P."/>
            <person name="Natvig D.O."/>
            <person name="Powell A.J."/>
            <person name="Tsang A."/>
            <person name="Grigoriev I.V."/>
        </authorList>
    </citation>
    <scope>NUCLEOTIDE SEQUENCE [LARGE SCALE GENOMIC DNA]</scope>
    <source>
        <strain evidence="2 3">CBS 620.91</strain>
    </source>
</reference>
<keyword evidence="3" id="KW-1185">Reference proteome</keyword>
<dbReference type="EMBL" id="JAZGSY010000207">
    <property type="protein sequence ID" value="KAL1838556.1"/>
    <property type="molecule type" value="Genomic_DNA"/>
</dbReference>
<organism evidence="2 3">
    <name type="scientific">Humicola insolens</name>
    <name type="common">Soft-rot fungus</name>
    <dbReference type="NCBI Taxonomy" id="85995"/>
    <lineage>
        <taxon>Eukaryota</taxon>
        <taxon>Fungi</taxon>
        <taxon>Dikarya</taxon>
        <taxon>Ascomycota</taxon>
        <taxon>Pezizomycotina</taxon>
        <taxon>Sordariomycetes</taxon>
        <taxon>Sordariomycetidae</taxon>
        <taxon>Sordariales</taxon>
        <taxon>Chaetomiaceae</taxon>
        <taxon>Mycothermus</taxon>
    </lineage>
</organism>
<feature type="region of interest" description="Disordered" evidence="1">
    <location>
        <begin position="217"/>
        <end position="279"/>
    </location>
</feature>
<name>A0ABR3VAY3_HUMIN</name>
<feature type="compositionally biased region" description="Low complexity" evidence="1">
    <location>
        <begin position="217"/>
        <end position="246"/>
    </location>
</feature>
<feature type="compositionally biased region" description="Pro residues" evidence="1">
    <location>
        <begin position="88"/>
        <end position="97"/>
    </location>
</feature>
<gene>
    <name evidence="2" type="ORF">VTJ49DRAFT_2516</name>
</gene>
<proteinExistence type="predicted"/>
<feature type="compositionally biased region" description="Polar residues" evidence="1">
    <location>
        <begin position="154"/>
        <end position="165"/>
    </location>
</feature>
<comment type="caution">
    <text evidence="2">The sequence shown here is derived from an EMBL/GenBank/DDBJ whole genome shotgun (WGS) entry which is preliminary data.</text>
</comment>
<evidence type="ECO:0000256" key="1">
    <source>
        <dbReference type="SAM" id="MobiDB-lite"/>
    </source>
</evidence>
<sequence length="279" mass="28643">MSSSLSPRAATAGLRFHADEHSFAATFGDTLILRTELGIVVRPAHLLVRALSTSTSQSSWTYCIATTVALTVPFSGDLAAPAKSESPSQPPSRPPPAGCQKQQRQRQQQSWEEDDGQSSSSSSLHGGEDTAGYNYGTDADDLGSFRLDTAASLTSDRNNTHSSNGFLGHDNGTGNDPPSTMATAAAAAGEELRRSRSVAELGIVRSRQLRLGEPAAIDAASSASPALATTPATAPVPAPAAAAAAATHEDDEAVSTGSDSPAEPTPAAMAPVDELFMVA</sequence>
<evidence type="ECO:0000313" key="3">
    <source>
        <dbReference type="Proteomes" id="UP001583172"/>
    </source>
</evidence>
<feature type="region of interest" description="Disordered" evidence="1">
    <location>
        <begin position="79"/>
        <end position="135"/>
    </location>
</feature>
<evidence type="ECO:0000313" key="2">
    <source>
        <dbReference type="EMBL" id="KAL1838556.1"/>
    </source>
</evidence>
<protein>
    <submittedName>
        <fullName evidence="2">Uncharacterized protein</fullName>
    </submittedName>
</protein>
<feature type="compositionally biased region" description="Low complexity" evidence="1">
    <location>
        <begin position="100"/>
        <end position="110"/>
    </location>
</feature>
<dbReference type="Proteomes" id="UP001583172">
    <property type="component" value="Unassembled WGS sequence"/>
</dbReference>
<feature type="region of interest" description="Disordered" evidence="1">
    <location>
        <begin position="154"/>
        <end position="177"/>
    </location>
</feature>
<accession>A0ABR3VAY3</accession>